<reference evidence="2 3" key="1">
    <citation type="submission" date="2018-06" db="EMBL/GenBank/DDBJ databases">
        <title>Whole genome sequencing of a novel hydrocarbon degrading bacterial strain, PW21 isolated from oil contaminated produced water sample.</title>
        <authorList>
            <person name="Nagkirti P."/>
            <person name="Shaikh A."/>
            <person name="Gowdaman V."/>
            <person name="Engineer A.E."/>
            <person name="Dagar S."/>
            <person name="Dhakephalkar P.K."/>
        </authorList>
    </citation>
    <scope>NUCLEOTIDE SEQUENCE [LARGE SCALE GENOMIC DNA]</scope>
    <source>
        <strain evidence="2 3">PW21</strain>
    </source>
</reference>
<sequence length="541" mass="58396">MGRIRQALGLQESAVVTEAIDRARAAEANLALLTESVLDLERTLEDKGWRRLDAQGAAEFSREGLRTAARLSRVMYLANPLIKRGLSVRQAYVWGQGVQIAARAKGADGGEDVNAAVQRFLDDPGNRSALTGDQAHEQLEIALGTDGNVFLACFTNPRTGFVQVRSIAFDEIDDVITNPDDKDDPWYYLRSWTSQVLKADGTGFETVQEKAYYPALTYRPRTRPKAIGGVEVRWDAPIYHVKVNALDGAKFGVGDAYAALPWARAYKDFLSDWALLVKALSQFAWKASAKNSSRAAGMRQALARRPQGEAPAGNENNVGSTAVLPADVTLEAIPKTGATIDSESGRPLAAMVGAALDVPVTTLMSDPGQTGARAVAETLNLPTKLAMRQRQTVWTEAHRAILSYVIREAVRAPQGGLRGAIGRDDFTGREVVTLAGATDQTIEIDWPSLDETPLETIVKAIVDADATGKLPPLVIAKLLLQALGVKDADEIVEQMTDADGNWIDPYASVGQAVVDAFRRGNDPARVIQPPVEDDDVEGDNA</sequence>
<organism evidence="2 3">
    <name type="scientific">Xylanimonas oleitrophica</name>
    <dbReference type="NCBI Taxonomy" id="2607479"/>
    <lineage>
        <taxon>Bacteria</taxon>
        <taxon>Bacillati</taxon>
        <taxon>Actinomycetota</taxon>
        <taxon>Actinomycetes</taxon>
        <taxon>Micrococcales</taxon>
        <taxon>Promicromonosporaceae</taxon>
        <taxon>Xylanimonas</taxon>
    </lineage>
</organism>
<gene>
    <name evidence="2" type="ORF">DNL40_02365</name>
</gene>
<dbReference type="Proteomes" id="UP000248783">
    <property type="component" value="Unassembled WGS sequence"/>
</dbReference>
<comment type="caution">
    <text evidence="2">The sequence shown here is derived from an EMBL/GenBank/DDBJ whole genome shotgun (WGS) entry which is preliminary data.</text>
</comment>
<dbReference type="EMBL" id="QKWH01000001">
    <property type="protein sequence ID" value="PZR55234.1"/>
    <property type="molecule type" value="Genomic_DNA"/>
</dbReference>
<accession>A0A2W5Y9D0</accession>
<evidence type="ECO:0000313" key="2">
    <source>
        <dbReference type="EMBL" id="PZR55234.1"/>
    </source>
</evidence>
<dbReference type="RefSeq" id="WP_111249598.1">
    <property type="nucleotide sequence ID" value="NZ_QKWH01000001.1"/>
</dbReference>
<name>A0A2W5Y9D0_9MICO</name>
<evidence type="ECO:0000256" key="1">
    <source>
        <dbReference type="SAM" id="MobiDB-lite"/>
    </source>
</evidence>
<proteinExistence type="predicted"/>
<evidence type="ECO:0000313" key="3">
    <source>
        <dbReference type="Proteomes" id="UP000248783"/>
    </source>
</evidence>
<keyword evidence="3" id="KW-1185">Reference proteome</keyword>
<feature type="region of interest" description="Disordered" evidence="1">
    <location>
        <begin position="296"/>
        <end position="318"/>
    </location>
</feature>
<evidence type="ECO:0008006" key="4">
    <source>
        <dbReference type="Google" id="ProtNLM"/>
    </source>
</evidence>
<protein>
    <recommendedName>
        <fullName evidence="4">Phage portal protein</fullName>
    </recommendedName>
</protein>
<dbReference type="AlphaFoldDB" id="A0A2W5Y9D0"/>